<dbReference type="EMBL" id="BGPR01000563">
    <property type="protein sequence ID" value="GBM26591.1"/>
    <property type="molecule type" value="Genomic_DNA"/>
</dbReference>
<dbReference type="AlphaFoldDB" id="A0A4Y2ECE5"/>
<gene>
    <name evidence="2" type="ORF">AVEN_1190_1</name>
</gene>
<proteinExistence type="predicted"/>
<keyword evidence="3" id="KW-1185">Reference proteome</keyword>
<feature type="region of interest" description="Disordered" evidence="1">
    <location>
        <begin position="50"/>
        <end position="72"/>
    </location>
</feature>
<protein>
    <submittedName>
        <fullName evidence="2">Uncharacterized protein</fullName>
    </submittedName>
</protein>
<sequence length="72" mass="7957">MQEEGESAFSSASISPEVLKSSLLHPLQEKKSRITPLHAYHHGSLEANVPGSREAAFRTSLGRSGERLRRSR</sequence>
<accession>A0A4Y2ECE5</accession>
<name>A0A4Y2ECE5_ARAVE</name>
<comment type="caution">
    <text evidence="2">The sequence shown here is derived from an EMBL/GenBank/DDBJ whole genome shotgun (WGS) entry which is preliminary data.</text>
</comment>
<evidence type="ECO:0000256" key="1">
    <source>
        <dbReference type="SAM" id="MobiDB-lite"/>
    </source>
</evidence>
<reference evidence="2 3" key="1">
    <citation type="journal article" date="2019" name="Sci. Rep.">
        <title>Orb-weaving spider Araneus ventricosus genome elucidates the spidroin gene catalogue.</title>
        <authorList>
            <person name="Kono N."/>
            <person name="Nakamura H."/>
            <person name="Ohtoshi R."/>
            <person name="Moran D.A.P."/>
            <person name="Shinohara A."/>
            <person name="Yoshida Y."/>
            <person name="Fujiwara M."/>
            <person name="Mori M."/>
            <person name="Tomita M."/>
            <person name="Arakawa K."/>
        </authorList>
    </citation>
    <scope>NUCLEOTIDE SEQUENCE [LARGE SCALE GENOMIC DNA]</scope>
</reference>
<organism evidence="2 3">
    <name type="scientific">Araneus ventricosus</name>
    <name type="common">Orbweaver spider</name>
    <name type="synonym">Epeira ventricosa</name>
    <dbReference type="NCBI Taxonomy" id="182803"/>
    <lineage>
        <taxon>Eukaryota</taxon>
        <taxon>Metazoa</taxon>
        <taxon>Ecdysozoa</taxon>
        <taxon>Arthropoda</taxon>
        <taxon>Chelicerata</taxon>
        <taxon>Arachnida</taxon>
        <taxon>Araneae</taxon>
        <taxon>Araneomorphae</taxon>
        <taxon>Entelegynae</taxon>
        <taxon>Araneoidea</taxon>
        <taxon>Araneidae</taxon>
        <taxon>Araneus</taxon>
    </lineage>
</organism>
<evidence type="ECO:0000313" key="3">
    <source>
        <dbReference type="Proteomes" id="UP000499080"/>
    </source>
</evidence>
<dbReference type="Proteomes" id="UP000499080">
    <property type="component" value="Unassembled WGS sequence"/>
</dbReference>
<evidence type="ECO:0000313" key="2">
    <source>
        <dbReference type="EMBL" id="GBM26591.1"/>
    </source>
</evidence>